<accession>A0A1X0RQ54</accession>
<evidence type="ECO:0000256" key="1">
    <source>
        <dbReference type="ARBA" id="ARBA00022468"/>
    </source>
</evidence>
<feature type="compositionally biased region" description="Acidic residues" evidence="2">
    <location>
        <begin position="347"/>
        <end position="369"/>
    </location>
</feature>
<dbReference type="Pfam" id="PF00620">
    <property type="entry name" value="RhoGAP"/>
    <property type="match status" value="1"/>
</dbReference>
<dbReference type="SMART" id="SM00324">
    <property type="entry name" value="RhoGAP"/>
    <property type="match status" value="1"/>
</dbReference>
<dbReference type="EMBL" id="KV921485">
    <property type="protein sequence ID" value="ORE14192.1"/>
    <property type="molecule type" value="Genomic_DNA"/>
</dbReference>
<dbReference type="GO" id="GO:0007165">
    <property type="term" value="P:signal transduction"/>
    <property type="evidence" value="ECO:0007669"/>
    <property type="project" value="InterPro"/>
</dbReference>
<feature type="domain" description="Rho-GAP" evidence="4">
    <location>
        <begin position="1"/>
        <end position="152"/>
    </location>
</feature>
<evidence type="ECO:0000256" key="3">
    <source>
        <dbReference type="SAM" id="Phobius"/>
    </source>
</evidence>
<dbReference type="PANTHER" id="PTHR15228:SF25">
    <property type="entry name" value="F-BAR DOMAIN-CONTAINING PROTEIN"/>
    <property type="match status" value="1"/>
</dbReference>
<feature type="region of interest" description="Disordered" evidence="2">
    <location>
        <begin position="339"/>
        <end position="369"/>
    </location>
</feature>
<dbReference type="GO" id="GO:0005096">
    <property type="term" value="F:GTPase activator activity"/>
    <property type="evidence" value="ECO:0007669"/>
    <property type="project" value="UniProtKB-KW"/>
</dbReference>
<keyword evidence="3" id="KW-1133">Transmembrane helix</keyword>
<feature type="compositionally biased region" description="Polar residues" evidence="2">
    <location>
        <begin position="207"/>
        <end position="228"/>
    </location>
</feature>
<dbReference type="SUPFAM" id="SSF48350">
    <property type="entry name" value="GTPase activation domain, GAP"/>
    <property type="match status" value="1"/>
</dbReference>
<protein>
    <submittedName>
        <fullName evidence="5">Rho GTPase activation protein</fullName>
    </submittedName>
</protein>
<feature type="region of interest" description="Disordered" evidence="2">
    <location>
        <begin position="183"/>
        <end position="229"/>
    </location>
</feature>
<reference evidence="5 6" key="1">
    <citation type="journal article" date="2016" name="Proc. Natl. Acad. Sci. U.S.A.">
        <title>Lipid metabolic changes in an early divergent fungus govern the establishment of a mutualistic symbiosis with endobacteria.</title>
        <authorList>
            <person name="Lastovetsky O.A."/>
            <person name="Gaspar M.L."/>
            <person name="Mondo S.J."/>
            <person name="LaButti K.M."/>
            <person name="Sandor L."/>
            <person name="Grigoriev I.V."/>
            <person name="Henry S.A."/>
            <person name="Pawlowska T.E."/>
        </authorList>
    </citation>
    <scope>NUCLEOTIDE SEQUENCE [LARGE SCALE GENOMIC DNA]</scope>
    <source>
        <strain evidence="5 6">ATCC 11559</strain>
    </source>
</reference>
<evidence type="ECO:0000313" key="5">
    <source>
        <dbReference type="EMBL" id="ORE14192.1"/>
    </source>
</evidence>
<dbReference type="OMA" id="GNEDECC"/>
<dbReference type="GO" id="GO:0005938">
    <property type="term" value="C:cell cortex"/>
    <property type="evidence" value="ECO:0007669"/>
    <property type="project" value="TreeGrafter"/>
</dbReference>
<dbReference type="AlphaFoldDB" id="A0A1X0RQ54"/>
<dbReference type="GO" id="GO:0060237">
    <property type="term" value="P:regulation of fungal-type cell wall organization"/>
    <property type="evidence" value="ECO:0007669"/>
    <property type="project" value="TreeGrafter"/>
</dbReference>
<name>A0A1X0RQ54_RHIZD</name>
<sequence length="411" mass="46714">MKRVNTLEFQFDQGASHYGLDFNWNGYTVHDAANLLTRYLNKLPEPVIPTEYYLAFRDVMNNNVYHTTEERIDAFQALIQDLPSPHRHLLLYLLDTLSLFAANASQTKMTTSNLAAVFCPGILRHPDYNTPIQYKISQCVIEFLIEFQSLFTIQLLDKKKRMSTVSSEEVPWLVPSMHQPTPPLPLRVVNGSVHSESSEESPKAMVSSPTGINSKRSTTTSRENNQPLKQKLKDTVSPWIGKIYIYKLISFVSCKARMAGLLICGPAAFLLAGVASYEAYLALTLHKLTEPLIFFAGLASYCTLLIIGLFGSITLMSEWRDLLTRSWKTGNEDECCSIMSQSSRFNEEEEQSSEEEEEDEMEESDLGFDPDTLEMYLSQYDQIKKDAELAKKLQSEEQKARDVHNPFVNDK</sequence>
<evidence type="ECO:0000259" key="4">
    <source>
        <dbReference type="PROSITE" id="PS50238"/>
    </source>
</evidence>
<dbReference type="Gene3D" id="1.10.555.10">
    <property type="entry name" value="Rho GTPase activation protein"/>
    <property type="match status" value="1"/>
</dbReference>
<dbReference type="PROSITE" id="PS50238">
    <property type="entry name" value="RHOGAP"/>
    <property type="match status" value="1"/>
</dbReference>
<feature type="transmembrane region" description="Helical" evidence="3">
    <location>
        <begin position="292"/>
        <end position="316"/>
    </location>
</feature>
<dbReference type="InterPro" id="IPR008936">
    <property type="entry name" value="Rho_GTPase_activation_prot"/>
</dbReference>
<organism evidence="5 6">
    <name type="scientific">Rhizopus microsporus</name>
    <dbReference type="NCBI Taxonomy" id="58291"/>
    <lineage>
        <taxon>Eukaryota</taxon>
        <taxon>Fungi</taxon>
        <taxon>Fungi incertae sedis</taxon>
        <taxon>Mucoromycota</taxon>
        <taxon>Mucoromycotina</taxon>
        <taxon>Mucoromycetes</taxon>
        <taxon>Mucorales</taxon>
        <taxon>Mucorineae</taxon>
        <taxon>Rhizopodaceae</taxon>
        <taxon>Rhizopus</taxon>
    </lineage>
</organism>
<feature type="transmembrane region" description="Helical" evidence="3">
    <location>
        <begin position="259"/>
        <end position="280"/>
    </location>
</feature>
<dbReference type="VEuPathDB" id="FungiDB:BCV72DRAFT_238493"/>
<keyword evidence="1" id="KW-0343">GTPase activation</keyword>
<proteinExistence type="predicted"/>
<evidence type="ECO:0000256" key="2">
    <source>
        <dbReference type="SAM" id="MobiDB-lite"/>
    </source>
</evidence>
<keyword evidence="3" id="KW-0812">Transmembrane</keyword>
<dbReference type="InterPro" id="IPR000198">
    <property type="entry name" value="RhoGAP_dom"/>
</dbReference>
<dbReference type="Proteomes" id="UP000242381">
    <property type="component" value="Unassembled WGS sequence"/>
</dbReference>
<keyword evidence="3" id="KW-0472">Membrane</keyword>
<dbReference type="PANTHER" id="PTHR15228">
    <property type="entry name" value="SPERMATHECAL PHYSIOLOGY VARIANT"/>
    <property type="match status" value="1"/>
</dbReference>
<gene>
    <name evidence="5" type="ORF">BCV71DRAFT_276417</name>
</gene>
<evidence type="ECO:0000313" key="6">
    <source>
        <dbReference type="Proteomes" id="UP000242381"/>
    </source>
</evidence>
<dbReference type="InterPro" id="IPR051025">
    <property type="entry name" value="RhoGAP"/>
</dbReference>